<evidence type="ECO:0000256" key="1">
    <source>
        <dbReference type="SAM" id="Coils"/>
    </source>
</evidence>
<feature type="coiled-coil region" evidence="1">
    <location>
        <begin position="36"/>
        <end position="63"/>
    </location>
</feature>
<protein>
    <submittedName>
        <fullName evidence="2">Uncharacterized protein</fullName>
    </submittedName>
</protein>
<accession>A0A061JKF2</accession>
<name>A0A061JKF2_STUST</name>
<dbReference type="RefSeq" id="WP_003296330.1">
    <property type="nucleotide sequence ID" value="NZ_KK020676.1"/>
</dbReference>
<keyword evidence="1" id="KW-0175">Coiled coil</keyword>
<comment type="caution">
    <text evidence="2">The sequence shown here is derived from an EMBL/GenBank/DDBJ whole genome shotgun (WGS) entry which is preliminary data.</text>
</comment>
<reference evidence="2 3" key="1">
    <citation type="journal article" date="2013" name="Genome Announc.">
        <title>Draft Genome of the Nitrogen-Fixing Bacterium Pseudomonas stutzeri Strain KOS6 Isolated from Industrial Hydrocarbon Sludge.</title>
        <authorList>
            <person name="Grigoryeva T.V."/>
            <person name="Laikov A.V."/>
            <person name="Naumova R.P."/>
            <person name="Manolov A.I."/>
            <person name="Larin A.K."/>
            <person name="Karpova I.Y."/>
            <person name="Semashko T.A."/>
            <person name="Alexeev D.G."/>
            <person name="Kostryukova E.S."/>
            <person name="Muller R."/>
            <person name="Govorun V.M."/>
        </authorList>
    </citation>
    <scope>NUCLEOTIDE SEQUENCE [LARGE SCALE GENOMIC DNA]</scope>
    <source>
        <strain evidence="2 3">KOS6</strain>
    </source>
</reference>
<dbReference type="EMBL" id="AMCZ02000069">
    <property type="protein sequence ID" value="EWC38968.1"/>
    <property type="molecule type" value="Genomic_DNA"/>
</dbReference>
<dbReference type="Proteomes" id="UP000026923">
    <property type="component" value="Unassembled WGS sequence"/>
</dbReference>
<evidence type="ECO:0000313" key="3">
    <source>
        <dbReference type="Proteomes" id="UP000026923"/>
    </source>
</evidence>
<dbReference type="AlphaFoldDB" id="A0A061JKF2"/>
<sequence length="98" mass="10981">MLLTIRDVDEYLVRQAKLATGKGTGSQAFIAGIELMIAQRDRIEDLQEEVRTLREQVGVYRRTLHDAHAAAVKLAEVAGQGDMFQPSSDNPLRPGYRR</sequence>
<organism evidence="2 3">
    <name type="scientific">Stutzerimonas stutzeri KOS6</name>
    <dbReference type="NCBI Taxonomy" id="1218352"/>
    <lineage>
        <taxon>Bacteria</taxon>
        <taxon>Pseudomonadati</taxon>
        <taxon>Pseudomonadota</taxon>
        <taxon>Gammaproteobacteria</taxon>
        <taxon>Pseudomonadales</taxon>
        <taxon>Pseudomonadaceae</taxon>
        <taxon>Stutzerimonas</taxon>
    </lineage>
</organism>
<gene>
    <name evidence="2" type="ORF">B597_022645</name>
</gene>
<proteinExistence type="predicted"/>
<evidence type="ECO:0000313" key="2">
    <source>
        <dbReference type="EMBL" id="EWC38968.1"/>
    </source>
</evidence>
<dbReference type="HOGENOM" id="CLU_2344436_0_0_6"/>